<dbReference type="AlphaFoldDB" id="A0A6A5TLA9"/>
<gene>
    <name evidence="1" type="ORF">CC80DRAFT_596068</name>
</gene>
<keyword evidence="2" id="KW-1185">Reference proteome</keyword>
<organism evidence="1 2">
    <name type="scientific">Byssothecium circinans</name>
    <dbReference type="NCBI Taxonomy" id="147558"/>
    <lineage>
        <taxon>Eukaryota</taxon>
        <taxon>Fungi</taxon>
        <taxon>Dikarya</taxon>
        <taxon>Ascomycota</taxon>
        <taxon>Pezizomycotina</taxon>
        <taxon>Dothideomycetes</taxon>
        <taxon>Pleosporomycetidae</taxon>
        <taxon>Pleosporales</taxon>
        <taxon>Massarineae</taxon>
        <taxon>Massarinaceae</taxon>
        <taxon>Byssothecium</taxon>
    </lineage>
</organism>
<evidence type="ECO:0000313" key="2">
    <source>
        <dbReference type="Proteomes" id="UP000800035"/>
    </source>
</evidence>
<name>A0A6A5TLA9_9PLEO</name>
<sequence>MAAREIPSDIANDDTKLKAYASQEFGSEFNESSSEIDSWTYYYVDMIPAHEKDRIVVFKAPDESFHKPKGSPWFGCIRVLDKDDITKIVWDVVQREEMYIGLVPAGCDFEAMVVVIKLITPK</sequence>
<accession>A0A6A5TLA9</accession>
<protein>
    <submittedName>
        <fullName evidence="1">Uncharacterized protein</fullName>
    </submittedName>
</protein>
<dbReference type="Proteomes" id="UP000800035">
    <property type="component" value="Unassembled WGS sequence"/>
</dbReference>
<dbReference type="EMBL" id="ML977005">
    <property type="protein sequence ID" value="KAF1953188.1"/>
    <property type="molecule type" value="Genomic_DNA"/>
</dbReference>
<proteinExistence type="predicted"/>
<evidence type="ECO:0000313" key="1">
    <source>
        <dbReference type="EMBL" id="KAF1953188.1"/>
    </source>
</evidence>
<reference evidence="1" key="1">
    <citation type="journal article" date="2020" name="Stud. Mycol.">
        <title>101 Dothideomycetes genomes: a test case for predicting lifestyles and emergence of pathogens.</title>
        <authorList>
            <person name="Haridas S."/>
            <person name="Albert R."/>
            <person name="Binder M."/>
            <person name="Bloem J."/>
            <person name="Labutti K."/>
            <person name="Salamov A."/>
            <person name="Andreopoulos B."/>
            <person name="Baker S."/>
            <person name="Barry K."/>
            <person name="Bills G."/>
            <person name="Bluhm B."/>
            <person name="Cannon C."/>
            <person name="Castanera R."/>
            <person name="Culley D."/>
            <person name="Daum C."/>
            <person name="Ezra D."/>
            <person name="Gonzalez J."/>
            <person name="Henrissat B."/>
            <person name="Kuo A."/>
            <person name="Liang C."/>
            <person name="Lipzen A."/>
            <person name="Lutzoni F."/>
            <person name="Magnuson J."/>
            <person name="Mondo S."/>
            <person name="Nolan M."/>
            <person name="Ohm R."/>
            <person name="Pangilinan J."/>
            <person name="Park H.-J."/>
            <person name="Ramirez L."/>
            <person name="Alfaro M."/>
            <person name="Sun H."/>
            <person name="Tritt A."/>
            <person name="Yoshinaga Y."/>
            <person name="Zwiers L.-H."/>
            <person name="Turgeon B."/>
            <person name="Goodwin S."/>
            <person name="Spatafora J."/>
            <person name="Crous P."/>
            <person name="Grigoriev I."/>
        </authorList>
    </citation>
    <scope>NUCLEOTIDE SEQUENCE</scope>
    <source>
        <strain evidence="1">CBS 675.92</strain>
    </source>
</reference>
<dbReference type="OrthoDB" id="5145117at2759"/>